<name>A0A8S0UYS7_OLEEU</name>
<evidence type="ECO:0000256" key="2">
    <source>
        <dbReference type="SAM" id="SignalP"/>
    </source>
</evidence>
<comment type="caution">
    <text evidence="3">The sequence shown here is derived from an EMBL/GenBank/DDBJ whole genome shotgun (WGS) entry which is preliminary data.</text>
</comment>
<feature type="chain" id="PRO_5035843126" description="Secreted protein" evidence="2">
    <location>
        <begin position="27"/>
        <end position="72"/>
    </location>
</feature>
<reference evidence="3 4" key="1">
    <citation type="submission" date="2019-12" db="EMBL/GenBank/DDBJ databases">
        <authorList>
            <person name="Alioto T."/>
            <person name="Alioto T."/>
            <person name="Gomez Garrido J."/>
        </authorList>
    </citation>
    <scope>NUCLEOTIDE SEQUENCE [LARGE SCALE GENOMIC DNA]</scope>
</reference>
<protein>
    <recommendedName>
        <fullName evidence="5">Secreted protein</fullName>
    </recommendedName>
</protein>
<gene>
    <name evidence="3" type="ORF">OLEA9_A020123</name>
</gene>
<keyword evidence="2" id="KW-0732">Signal</keyword>
<dbReference type="EMBL" id="CACTIH010009150">
    <property type="protein sequence ID" value="CAA3026084.1"/>
    <property type="molecule type" value="Genomic_DNA"/>
</dbReference>
<organism evidence="3 4">
    <name type="scientific">Olea europaea subsp. europaea</name>
    <dbReference type="NCBI Taxonomy" id="158383"/>
    <lineage>
        <taxon>Eukaryota</taxon>
        <taxon>Viridiplantae</taxon>
        <taxon>Streptophyta</taxon>
        <taxon>Embryophyta</taxon>
        <taxon>Tracheophyta</taxon>
        <taxon>Spermatophyta</taxon>
        <taxon>Magnoliopsida</taxon>
        <taxon>eudicotyledons</taxon>
        <taxon>Gunneridae</taxon>
        <taxon>Pentapetalae</taxon>
        <taxon>asterids</taxon>
        <taxon>lamiids</taxon>
        <taxon>Lamiales</taxon>
        <taxon>Oleaceae</taxon>
        <taxon>Oleeae</taxon>
        <taxon>Olea</taxon>
    </lineage>
</organism>
<sequence length="72" mass="8049">MIGVSVRLKVFAIHHSVLWLIQSSDAAVDSIDFASATAVVSAIHAPLPVNDSRHRRPFSKDPRHVRKNDNFF</sequence>
<keyword evidence="4" id="KW-1185">Reference proteome</keyword>
<feature type="region of interest" description="Disordered" evidence="1">
    <location>
        <begin position="53"/>
        <end position="72"/>
    </location>
</feature>
<dbReference type="Gramene" id="OE9A020123T1">
    <property type="protein sequence ID" value="OE9A020123C1"/>
    <property type="gene ID" value="OE9A020123"/>
</dbReference>
<dbReference type="Proteomes" id="UP000594638">
    <property type="component" value="Unassembled WGS sequence"/>
</dbReference>
<dbReference type="AlphaFoldDB" id="A0A8S0UYS7"/>
<evidence type="ECO:0000313" key="3">
    <source>
        <dbReference type="EMBL" id="CAA3026084.1"/>
    </source>
</evidence>
<feature type="compositionally biased region" description="Basic and acidic residues" evidence="1">
    <location>
        <begin position="58"/>
        <end position="72"/>
    </location>
</feature>
<evidence type="ECO:0000313" key="4">
    <source>
        <dbReference type="Proteomes" id="UP000594638"/>
    </source>
</evidence>
<feature type="signal peptide" evidence="2">
    <location>
        <begin position="1"/>
        <end position="26"/>
    </location>
</feature>
<proteinExistence type="predicted"/>
<evidence type="ECO:0008006" key="5">
    <source>
        <dbReference type="Google" id="ProtNLM"/>
    </source>
</evidence>
<evidence type="ECO:0000256" key="1">
    <source>
        <dbReference type="SAM" id="MobiDB-lite"/>
    </source>
</evidence>
<accession>A0A8S0UYS7</accession>